<dbReference type="Proteomes" id="UP000557899">
    <property type="component" value="Unassembled WGS sequence"/>
</dbReference>
<dbReference type="Pfam" id="PF00248">
    <property type="entry name" value="Aldo_ket_red"/>
    <property type="match status" value="1"/>
</dbReference>
<dbReference type="SUPFAM" id="SSF51430">
    <property type="entry name" value="NAD(P)-linked oxidoreductase"/>
    <property type="match status" value="1"/>
</dbReference>
<dbReference type="PRINTS" id="PR00069">
    <property type="entry name" value="ALDKETRDTASE"/>
</dbReference>
<evidence type="ECO:0000256" key="6">
    <source>
        <dbReference type="PIRSR" id="PIRSR000097-3"/>
    </source>
</evidence>
<organism evidence="9 10">
    <name type="scientific">Corynebacterium humireducens</name>
    <dbReference type="NCBI Taxonomy" id="1223514"/>
    <lineage>
        <taxon>Bacteria</taxon>
        <taxon>Bacillati</taxon>
        <taxon>Actinomycetota</taxon>
        <taxon>Actinomycetes</taxon>
        <taxon>Mycobacteriales</taxon>
        <taxon>Corynebacteriaceae</taxon>
        <taxon>Corynebacterium</taxon>
    </lineage>
</organism>
<evidence type="ECO:0000256" key="3">
    <source>
        <dbReference type="ARBA" id="ARBA00023002"/>
    </source>
</evidence>
<evidence type="ECO:0000256" key="7">
    <source>
        <dbReference type="SAM" id="MobiDB-lite"/>
    </source>
</evidence>
<sequence length="283" mass="31452">MTPQIPAITLNDNTSIPQLGFGVFEIPPEDTERLVSVALEAGYRHIDTAAIYRNEEGVGRAIAASGIPRDEIYVTTKLWNRRHDDADAALAESLERLGLDHVDLYLIHWPCPGQNRYVEAWQQLIKLREQGLTTSIGVSNFLPEHLDRLEMTSTVLPVVNQIELHPAFQPWKDIDAARVHGIRVQAWSPLGMGRTGILDAPEVLDVAEAHGVTPAQAVIRWHIQNGVILFPRSSQEERIRQNIDVFGFELSDDEMSAITSLDEGEAGRVGPHPNEFEPAPDGN</sequence>
<evidence type="ECO:0000256" key="1">
    <source>
        <dbReference type="ARBA" id="ARBA00007905"/>
    </source>
</evidence>
<dbReference type="AlphaFoldDB" id="A0A7X6PQ60"/>
<keyword evidence="2" id="KW-0521">NADP</keyword>
<evidence type="ECO:0000256" key="5">
    <source>
        <dbReference type="PIRSR" id="PIRSR000097-2"/>
    </source>
</evidence>
<feature type="site" description="Lowers pKa of active site Tyr" evidence="6">
    <location>
        <position position="77"/>
    </location>
</feature>
<dbReference type="Gene3D" id="3.20.20.100">
    <property type="entry name" value="NADP-dependent oxidoreductase domain"/>
    <property type="match status" value="1"/>
</dbReference>
<evidence type="ECO:0000256" key="2">
    <source>
        <dbReference type="ARBA" id="ARBA00022857"/>
    </source>
</evidence>
<evidence type="ECO:0000313" key="9">
    <source>
        <dbReference type="EMBL" id="NLA56219.1"/>
    </source>
</evidence>
<dbReference type="InterPro" id="IPR036812">
    <property type="entry name" value="NAD(P)_OxRdtase_dom_sf"/>
</dbReference>
<evidence type="ECO:0000256" key="4">
    <source>
        <dbReference type="PIRSR" id="PIRSR000097-1"/>
    </source>
</evidence>
<dbReference type="InterPro" id="IPR018170">
    <property type="entry name" value="Aldo/ket_reductase_CS"/>
</dbReference>
<dbReference type="PANTHER" id="PTHR43827:SF3">
    <property type="entry name" value="NADP-DEPENDENT OXIDOREDUCTASE DOMAIN-CONTAINING PROTEIN"/>
    <property type="match status" value="1"/>
</dbReference>
<comment type="similarity">
    <text evidence="1">Belongs to the aldo/keto reductase family.</text>
</comment>
<gene>
    <name evidence="9" type="ORF">GX859_07975</name>
</gene>
<accession>A0A7X6PQ60</accession>
<dbReference type="PIRSF" id="PIRSF000097">
    <property type="entry name" value="AKR"/>
    <property type="match status" value="1"/>
</dbReference>
<dbReference type="InterPro" id="IPR020471">
    <property type="entry name" value="AKR"/>
</dbReference>
<feature type="active site" description="Proton donor" evidence="4">
    <location>
        <position position="52"/>
    </location>
</feature>
<dbReference type="EMBL" id="JAAZHI010000162">
    <property type="protein sequence ID" value="NLA56219.1"/>
    <property type="molecule type" value="Genomic_DNA"/>
</dbReference>
<keyword evidence="3" id="KW-0560">Oxidoreductase</keyword>
<dbReference type="PANTHER" id="PTHR43827">
    <property type="entry name" value="2,5-DIKETO-D-GLUCONIC ACID REDUCTASE"/>
    <property type="match status" value="1"/>
</dbReference>
<evidence type="ECO:0000313" key="10">
    <source>
        <dbReference type="Proteomes" id="UP000557899"/>
    </source>
</evidence>
<reference evidence="9 10" key="1">
    <citation type="journal article" date="2020" name="Biotechnol. Biofuels">
        <title>New insights from the biogas microbiome by comprehensive genome-resolved metagenomics of nearly 1600 species originating from multiple anaerobic digesters.</title>
        <authorList>
            <person name="Campanaro S."/>
            <person name="Treu L."/>
            <person name="Rodriguez-R L.M."/>
            <person name="Kovalovszki A."/>
            <person name="Ziels R.M."/>
            <person name="Maus I."/>
            <person name="Zhu X."/>
            <person name="Kougias P.G."/>
            <person name="Basile A."/>
            <person name="Luo G."/>
            <person name="Schluter A."/>
            <person name="Konstantinidis K.T."/>
            <person name="Angelidaki I."/>
        </authorList>
    </citation>
    <scope>NUCLEOTIDE SEQUENCE [LARGE SCALE GENOMIC DNA]</scope>
    <source>
        <strain evidence="9">AS15tlH2ME_198</strain>
    </source>
</reference>
<name>A0A7X6PQ60_9CORY</name>
<dbReference type="InterPro" id="IPR023210">
    <property type="entry name" value="NADP_OxRdtase_dom"/>
</dbReference>
<evidence type="ECO:0000259" key="8">
    <source>
        <dbReference type="Pfam" id="PF00248"/>
    </source>
</evidence>
<protein>
    <submittedName>
        <fullName evidence="9">Aldo/keto reductase</fullName>
    </submittedName>
</protein>
<proteinExistence type="inferred from homology"/>
<dbReference type="PROSITE" id="PS00798">
    <property type="entry name" value="ALDOKETO_REDUCTASE_1"/>
    <property type="match status" value="1"/>
</dbReference>
<dbReference type="GO" id="GO:0016616">
    <property type="term" value="F:oxidoreductase activity, acting on the CH-OH group of donors, NAD or NADP as acceptor"/>
    <property type="evidence" value="ECO:0007669"/>
    <property type="project" value="UniProtKB-ARBA"/>
</dbReference>
<dbReference type="FunFam" id="3.20.20.100:FF:000015">
    <property type="entry name" value="Oxidoreductase, aldo/keto reductase family"/>
    <property type="match status" value="1"/>
</dbReference>
<feature type="binding site" evidence="5">
    <location>
        <position position="108"/>
    </location>
    <ligand>
        <name>substrate</name>
    </ligand>
</feature>
<comment type="caution">
    <text evidence="9">The sequence shown here is derived from an EMBL/GenBank/DDBJ whole genome shotgun (WGS) entry which is preliminary data.</text>
</comment>
<feature type="region of interest" description="Disordered" evidence="7">
    <location>
        <begin position="259"/>
        <end position="283"/>
    </location>
</feature>
<feature type="domain" description="NADP-dependent oxidoreductase" evidence="8">
    <location>
        <begin position="25"/>
        <end position="262"/>
    </location>
</feature>